<keyword evidence="3" id="KW-1185">Reference proteome</keyword>
<dbReference type="EMBL" id="CP015220">
    <property type="protein sequence ID" value="AMY23068.1"/>
    <property type="molecule type" value="Genomic_DNA"/>
</dbReference>
<dbReference type="InterPro" id="IPR009339">
    <property type="entry name" value="DUF998"/>
</dbReference>
<sequence length="210" mass="21247">MNTAVVKRTTVLAAGAFLAGGVTYLAAEAISALGWTDRPYSYARNNISDLGIPDISPWHPVMNTGFVVDGALFALAGLGLSVLFEGRARWIVLGTSVVHGVGSIVVGLAHASVDGASTPHAAGAGMAIIGGNLVLLAAGRYGGRVGAPRWYTAASAVAGVAGLAGFALFLADTGILGGGAFERISVYTIIGWEIVTGAALLARARLSKVR</sequence>
<keyword evidence="1" id="KW-0812">Transmembrane</keyword>
<organism evidence="2 3">
    <name type="scientific">Rhodococcoides fascians</name>
    <name type="common">Rhodococcus fascians</name>
    <dbReference type="NCBI Taxonomy" id="1828"/>
    <lineage>
        <taxon>Bacteria</taxon>
        <taxon>Bacillati</taxon>
        <taxon>Actinomycetota</taxon>
        <taxon>Actinomycetes</taxon>
        <taxon>Mycobacteriales</taxon>
        <taxon>Nocardiaceae</taxon>
        <taxon>Rhodococcoides</taxon>
    </lineage>
</organism>
<keyword evidence="1" id="KW-1133">Transmembrane helix</keyword>
<evidence type="ECO:0000256" key="1">
    <source>
        <dbReference type="SAM" id="Phobius"/>
    </source>
</evidence>
<proteinExistence type="predicted"/>
<feature type="transmembrane region" description="Helical" evidence="1">
    <location>
        <begin position="119"/>
        <end position="138"/>
    </location>
</feature>
<dbReference type="Pfam" id="PF06197">
    <property type="entry name" value="DUF998"/>
    <property type="match status" value="1"/>
</dbReference>
<feature type="transmembrane region" description="Helical" evidence="1">
    <location>
        <begin position="66"/>
        <end position="84"/>
    </location>
</feature>
<evidence type="ECO:0008006" key="4">
    <source>
        <dbReference type="Google" id="ProtNLM"/>
    </source>
</evidence>
<gene>
    <name evidence="2" type="ORF">A3Q41_01764</name>
</gene>
<feature type="transmembrane region" description="Helical" evidence="1">
    <location>
        <begin position="91"/>
        <end position="113"/>
    </location>
</feature>
<feature type="transmembrane region" description="Helical" evidence="1">
    <location>
        <begin position="150"/>
        <end position="171"/>
    </location>
</feature>
<protein>
    <recommendedName>
        <fullName evidence="4">DUF998 domain-containing protein</fullName>
    </recommendedName>
</protein>
<reference evidence="3" key="2">
    <citation type="submission" date="2016-04" db="EMBL/GenBank/DDBJ databases">
        <title>Complete Genome and Plasmid Sequences for Rhodococcus fascians D188 and Draft Sequences for Rhodococcus spp. Isolates PBTS 1 and PBTS 2.</title>
        <authorList>
            <person name="Stamer R."/>
            <person name="Vereecke D."/>
            <person name="Zhang Y."/>
            <person name="Schilkey F."/>
            <person name="Devitt N."/>
            <person name="Randall J."/>
        </authorList>
    </citation>
    <scope>NUCLEOTIDE SEQUENCE [LARGE SCALE GENOMIC DNA]</scope>
    <source>
        <strain evidence="3">PBTS2</strain>
    </source>
</reference>
<evidence type="ECO:0000313" key="3">
    <source>
        <dbReference type="Proteomes" id="UP000076038"/>
    </source>
</evidence>
<name>A0A143QJV1_RHOFA</name>
<dbReference type="Proteomes" id="UP000076038">
    <property type="component" value="Chromosome"/>
</dbReference>
<reference evidence="2 3" key="1">
    <citation type="journal article" date="2016" name="Genome Announc.">
        <title>Complete Genome and Plasmid Sequences for Rhodococcus fascians D188 and Draft Sequences for Rhodococcus Isolates PBTS 1 and PBTS 2.</title>
        <authorList>
            <person name="Stamler R.A."/>
            <person name="Vereecke D."/>
            <person name="Zhang Y."/>
            <person name="Schilkey F."/>
            <person name="Devitt N."/>
            <person name="Randall J.J."/>
        </authorList>
    </citation>
    <scope>NUCLEOTIDE SEQUENCE [LARGE SCALE GENOMIC DNA]</scope>
    <source>
        <strain evidence="2 3">PBTS2</strain>
    </source>
</reference>
<keyword evidence="1" id="KW-0472">Membrane</keyword>
<accession>A0A143QJV1</accession>
<dbReference type="KEGG" id="rhs:A3Q41_01764"/>
<dbReference type="PATRIC" id="fig|1653479.3.peg.1785"/>
<dbReference type="AlphaFoldDB" id="A0A143QJV1"/>
<evidence type="ECO:0000313" key="2">
    <source>
        <dbReference type="EMBL" id="AMY23068.1"/>
    </source>
</evidence>
<feature type="transmembrane region" description="Helical" evidence="1">
    <location>
        <begin position="183"/>
        <end position="202"/>
    </location>
</feature>